<keyword evidence="7" id="KW-0067">ATP-binding</keyword>
<evidence type="ECO:0000256" key="8">
    <source>
        <dbReference type="ARBA" id="ARBA00047899"/>
    </source>
</evidence>
<keyword evidence="5" id="KW-0547">Nucleotide-binding</keyword>
<name>A0A2G4SI12_RHIZD</name>
<protein>
    <recommendedName>
        <fullName evidence="2">non-specific serine/threonine protein kinase</fullName>
        <ecNumber evidence="2">2.7.11.1</ecNumber>
    </recommendedName>
</protein>
<evidence type="ECO:0000256" key="4">
    <source>
        <dbReference type="ARBA" id="ARBA00022679"/>
    </source>
</evidence>
<dbReference type="Pfam" id="PF00786">
    <property type="entry name" value="PBD"/>
    <property type="match status" value="1"/>
</dbReference>
<dbReference type="GO" id="GO:0004674">
    <property type="term" value="F:protein serine/threonine kinase activity"/>
    <property type="evidence" value="ECO:0007669"/>
    <property type="project" value="UniProtKB-KW"/>
</dbReference>
<dbReference type="RefSeq" id="XP_023462112.1">
    <property type="nucleotide sequence ID" value="XM_023607018.1"/>
</dbReference>
<evidence type="ECO:0000313" key="12">
    <source>
        <dbReference type="Proteomes" id="UP000242254"/>
    </source>
</evidence>
<evidence type="ECO:0000256" key="9">
    <source>
        <dbReference type="ARBA" id="ARBA00048679"/>
    </source>
</evidence>
<dbReference type="FunFam" id="3.90.810.10:FF:000005">
    <property type="entry name" value="Non-specific serine/threonine protein kinase"/>
    <property type="match status" value="1"/>
</dbReference>
<dbReference type="PROSITE" id="PS50108">
    <property type="entry name" value="CRIB"/>
    <property type="match status" value="1"/>
</dbReference>
<dbReference type="EC" id="2.7.11.1" evidence="2"/>
<feature type="domain" description="CRIB" evidence="10">
    <location>
        <begin position="9"/>
        <end position="22"/>
    </location>
</feature>
<evidence type="ECO:0000313" key="11">
    <source>
        <dbReference type="EMBL" id="PHZ08404.1"/>
    </source>
</evidence>
<dbReference type="STRING" id="1340429.A0A2G4SI12"/>
<proteinExistence type="inferred from homology"/>
<comment type="similarity">
    <text evidence="1">Belongs to the protein kinase superfamily. STE Ser/Thr protein kinase family. STE20 subfamily.</text>
</comment>
<keyword evidence="12" id="KW-1185">Reference proteome</keyword>
<keyword evidence="3" id="KW-0723">Serine/threonine-protein kinase</keyword>
<dbReference type="InterPro" id="IPR000095">
    <property type="entry name" value="CRIB_dom"/>
</dbReference>
<comment type="catalytic activity">
    <reaction evidence="9">
        <text>L-seryl-[protein] + ATP = O-phospho-L-seryl-[protein] + ADP + H(+)</text>
        <dbReference type="Rhea" id="RHEA:17989"/>
        <dbReference type="Rhea" id="RHEA-COMP:9863"/>
        <dbReference type="Rhea" id="RHEA-COMP:11604"/>
        <dbReference type="ChEBI" id="CHEBI:15378"/>
        <dbReference type="ChEBI" id="CHEBI:29999"/>
        <dbReference type="ChEBI" id="CHEBI:30616"/>
        <dbReference type="ChEBI" id="CHEBI:83421"/>
        <dbReference type="ChEBI" id="CHEBI:456216"/>
        <dbReference type="EC" id="2.7.11.1"/>
    </reaction>
</comment>
<keyword evidence="6" id="KW-0418">Kinase</keyword>
<evidence type="ECO:0000256" key="6">
    <source>
        <dbReference type="ARBA" id="ARBA00022777"/>
    </source>
</evidence>
<reference evidence="11 12" key="1">
    <citation type="journal article" date="2016" name="Proc. Natl. Acad. Sci. U.S.A.">
        <title>Lipid metabolic changes in an early divergent fungus govern the establishment of a mutualistic symbiosis with endobacteria.</title>
        <authorList>
            <person name="Lastovetsky O.A."/>
            <person name="Gaspar M.L."/>
            <person name="Mondo S.J."/>
            <person name="LaButti K.M."/>
            <person name="Sandor L."/>
            <person name="Grigoriev I.V."/>
            <person name="Henry S.A."/>
            <person name="Pawlowska T.E."/>
        </authorList>
    </citation>
    <scope>NUCLEOTIDE SEQUENCE [LARGE SCALE GENOMIC DNA]</scope>
    <source>
        <strain evidence="11 12">ATCC 52813</strain>
    </source>
</reference>
<evidence type="ECO:0000256" key="5">
    <source>
        <dbReference type="ARBA" id="ARBA00022741"/>
    </source>
</evidence>
<dbReference type="GO" id="GO:0005524">
    <property type="term" value="F:ATP binding"/>
    <property type="evidence" value="ECO:0007669"/>
    <property type="project" value="UniProtKB-KW"/>
</dbReference>
<accession>A0A2G4SI12</accession>
<evidence type="ECO:0000256" key="3">
    <source>
        <dbReference type="ARBA" id="ARBA00022527"/>
    </source>
</evidence>
<keyword evidence="4" id="KW-0808">Transferase</keyword>
<sequence>LPTTTTMDISSPYNTRHVTHVGFDATTGEFTGLPKEWHTLLKASGITQTEQEQNPQAVINAIEFYQESRDDAVWQKIPNKRSSGASSILKAAGGNVITNSLRRLSRLKLSDYTKRSSVVNIYIYIYKYKLWKEELTLCLVFS</sequence>
<gene>
    <name evidence="11" type="ORF">RHIMIDRAFT_207969</name>
</gene>
<dbReference type="AlphaFoldDB" id="A0A2G4SI12"/>
<evidence type="ECO:0000259" key="10">
    <source>
        <dbReference type="PROSITE" id="PS50108"/>
    </source>
</evidence>
<dbReference type="CDD" id="cd01093">
    <property type="entry name" value="CRIB_PAK_like"/>
    <property type="match status" value="1"/>
</dbReference>
<dbReference type="InterPro" id="IPR033923">
    <property type="entry name" value="PAK_BD"/>
</dbReference>
<evidence type="ECO:0000256" key="7">
    <source>
        <dbReference type="ARBA" id="ARBA00022840"/>
    </source>
</evidence>
<dbReference type="Gene3D" id="3.90.810.10">
    <property type="entry name" value="CRIB domain"/>
    <property type="match status" value="1"/>
</dbReference>
<feature type="non-terminal residue" evidence="11">
    <location>
        <position position="1"/>
    </location>
</feature>
<dbReference type="SMART" id="SM00285">
    <property type="entry name" value="PBD"/>
    <property type="match status" value="1"/>
</dbReference>
<evidence type="ECO:0000256" key="2">
    <source>
        <dbReference type="ARBA" id="ARBA00012513"/>
    </source>
</evidence>
<dbReference type="GeneID" id="35438008"/>
<dbReference type="EMBL" id="KZ303865">
    <property type="protein sequence ID" value="PHZ08404.1"/>
    <property type="molecule type" value="Genomic_DNA"/>
</dbReference>
<evidence type="ECO:0000256" key="1">
    <source>
        <dbReference type="ARBA" id="ARBA00008874"/>
    </source>
</evidence>
<dbReference type="InterPro" id="IPR036936">
    <property type="entry name" value="CRIB_dom_sf"/>
</dbReference>
<comment type="catalytic activity">
    <reaction evidence="8">
        <text>L-threonyl-[protein] + ATP = O-phospho-L-threonyl-[protein] + ADP + H(+)</text>
        <dbReference type="Rhea" id="RHEA:46608"/>
        <dbReference type="Rhea" id="RHEA-COMP:11060"/>
        <dbReference type="Rhea" id="RHEA-COMP:11605"/>
        <dbReference type="ChEBI" id="CHEBI:15378"/>
        <dbReference type="ChEBI" id="CHEBI:30013"/>
        <dbReference type="ChEBI" id="CHEBI:30616"/>
        <dbReference type="ChEBI" id="CHEBI:61977"/>
        <dbReference type="ChEBI" id="CHEBI:456216"/>
        <dbReference type="EC" id="2.7.11.1"/>
    </reaction>
</comment>
<dbReference type="Proteomes" id="UP000242254">
    <property type="component" value="Unassembled WGS sequence"/>
</dbReference>
<organism evidence="11 12">
    <name type="scientific">Rhizopus microsporus ATCC 52813</name>
    <dbReference type="NCBI Taxonomy" id="1340429"/>
    <lineage>
        <taxon>Eukaryota</taxon>
        <taxon>Fungi</taxon>
        <taxon>Fungi incertae sedis</taxon>
        <taxon>Mucoromycota</taxon>
        <taxon>Mucoromycotina</taxon>
        <taxon>Mucoromycetes</taxon>
        <taxon>Mucorales</taxon>
        <taxon>Mucorineae</taxon>
        <taxon>Rhizopodaceae</taxon>
        <taxon>Rhizopus</taxon>
    </lineage>
</organism>